<sequence>MVEAYQRRSALNHFGLAARANQGGHATAGVILGESAHRTIINIRGDANDAAFINAVKSVTGVDLPTKANTVNKAGDTGILWLGPNEWWVVTTPDRSDELVPALRQAFQGQHTAVVDVTESRTVITISGPKARDALARGISLDLHPRVFGPGQCAQTGMSKCNVLLHQTDDKPSYDIYVLKSFSDYLWQWTEKIATDFGLAISAA</sequence>
<name>A0ABU5E9G2_9PROT</name>
<comment type="caution">
    <text evidence="1">The sequence shown here is derived from an EMBL/GenBank/DDBJ whole genome shotgun (WGS) entry which is preliminary data.</text>
</comment>
<dbReference type="RefSeq" id="WP_320507975.1">
    <property type="nucleotide sequence ID" value="NZ_JAXCLW010000002.1"/>
</dbReference>
<organism evidence="1 2">
    <name type="scientific">Dongia soli</name>
    <dbReference type="NCBI Taxonomy" id="600628"/>
    <lineage>
        <taxon>Bacteria</taxon>
        <taxon>Pseudomonadati</taxon>
        <taxon>Pseudomonadota</taxon>
        <taxon>Alphaproteobacteria</taxon>
        <taxon>Rhodospirillales</taxon>
        <taxon>Dongiaceae</taxon>
        <taxon>Dongia</taxon>
    </lineage>
</organism>
<dbReference type="EMBL" id="JAXCLW010000002">
    <property type="protein sequence ID" value="MDY0882917.1"/>
    <property type="molecule type" value="Genomic_DNA"/>
</dbReference>
<dbReference type="SUPFAM" id="SSF103025">
    <property type="entry name" value="Folate-binding domain"/>
    <property type="match status" value="1"/>
</dbReference>
<dbReference type="InterPro" id="IPR027266">
    <property type="entry name" value="TrmE/GcvT-like"/>
</dbReference>
<dbReference type="Pfam" id="PF04268">
    <property type="entry name" value="SoxG"/>
    <property type="match status" value="1"/>
</dbReference>
<keyword evidence="2" id="KW-1185">Reference proteome</keyword>
<gene>
    <name evidence="1" type="ORF">SMD27_08680</name>
</gene>
<accession>A0ABU5E9G2</accession>
<dbReference type="InterPro" id="IPR007375">
    <property type="entry name" value="SoxG"/>
</dbReference>
<proteinExistence type="predicted"/>
<protein>
    <submittedName>
        <fullName evidence="1">Sarcosine oxidase subunit gamma family protein</fullName>
    </submittedName>
</protein>
<dbReference type="Proteomes" id="UP001279642">
    <property type="component" value="Unassembled WGS sequence"/>
</dbReference>
<dbReference type="Gene3D" id="3.30.1360.120">
    <property type="entry name" value="Probable tRNA modification gtpase trme, domain 1"/>
    <property type="match status" value="1"/>
</dbReference>
<evidence type="ECO:0000313" key="1">
    <source>
        <dbReference type="EMBL" id="MDY0882917.1"/>
    </source>
</evidence>
<evidence type="ECO:0000313" key="2">
    <source>
        <dbReference type="Proteomes" id="UP001279642"/>
    </source>
</evidence>
<reference evidence="1 2" key="1">
    <citation type="journal article" date="2016" name="Antonie Van Leeuwenhoek">
        <title>Dongia soli sp. nov., isolated from soil from Dokdo, Korea.</title>
        <authorList>
            <person name="Kim D.U."/>
            <person name="Lee H."/>
            <person name="Kim H."/>
            <person name="Kim S.G."/>
            <person name="Ka J.O."/>
        </authorList>
    </citation>
    <scope>NUCLEOTIDE SEQUENCE [LARGE SCALE GENOMIC DNA]</scope>
    <source>
        <strain evidence="1 2">D78</strain>
    </source>
</reference>
<dbReference type="Gene3D" id="3.30.70.1520">
    <property type="entry name" value="Heterotetrameric sarcosine oxidase"/>
    <property type="match status" value="1"/>
</dbReference>